<keyword evidence="2" id="KW-0808">Transferase</keyword>
<dbReference type="InterPro" id="IPR016181">
    <property type="entry name" value="Acyl_CoA_acyltransferase"/>
</dbReference>
<dbReference type="PROSITE" id="PS51186">
    <property type="entry name" value="GNAT"/>
    <property type="match status" value="1"/>
</dbReference>
<dbReference type="EMBL" id="PDEA01000001">
    <property type="protein sequence ID" value="PEH89994.1"/>
    <property type="molecule type" value="Genomic_DNA"/>
</dbReference>
<reference evidence="3" key="1">
    <citation type="submission" date="2017-09" db="EMBL/GenBank/DDBJ databases">
        <title>FDA dAtabase for Regulatory Grade micrObial Sequences (FDA-ARGOS): Supporting development and validation of Infectious Disease Dx tests.</title>
        <authorList>
            <person name="Minogue T."/>
            <person name="Wolcott M."/>
            <person name="Wasieloski L."/>
            <person name="Aguilar W."/>
            <person name="Moore D."/>
            <person name="Tallon L."/>
            <person name="Sadzewicz L."/>
            <person name="Ott S."/>
            <person name="Zhao X."/>
            <person name="Nagaraj S."/>
            <person name="Vavikolanu K."/>
            <person name="Aluvathingal J."/>
            <person name="Nadendla S."/>
            <person name="Sichtig H."/>
        </authorList>
    </citation>
    <scope>NUCLEOTIDE SEQUENCE [LARGE SCALE GENOMIC DNA]</scope>
    <source>
        <strain evidence="3">FDAARGOS_394</strain>
    </source>
</reference>
<keyword evidence="3" id="KW-1185">Reference proteome</keyword>
<comment type="caution">
    <text evidence="2">The sequence shown here is derived from an EMBL/GenBank/DDBJ whole genome shotgun (WGS) entry which is preliminary data.</text>
</comment>
<dbReference type="CDD" id="cd04301">
    <property type="entry name" value="NAT_SF"/>
    <property type="match status" value="1"/>
</dbReference>
<evidence type="ECO:0000313" key="3">
    <source>
        <dbReference type="Proteomes" id="UP000220246"/>
    </source>
</evidence>
<evidence type="ECO:0000313" key="2">
    <source>
        <dbReference type="EMBL" id="PEH89994.1"/>
    </source>
</evidence>
<feature type="domain" description="N-acetyltransferase" evidence="1">
    <location>
        <begin position="8"/>
        <end position="150"/>
    </location>
</feature>
<organism evidence="2 3">
    <name type="scientific">Comamonas terrigena</name>
    <dbReference type="NCBI Taxonomy" id="32013"/>
    <lineage>
        <taxon>Bacteria</taxon>
        <taxon>Pseudomonadati</taxon>
        <taxon>Pseudomonadota</taxon>
        <taxon>Betaproteobacteria</taxon>
        <taxon>Burkholderiales</taxon>
        <taxon>Comamonadaceae</taxon>
        <taxon>Comamonas</taxon>
    </lineage>
</organism>
<sequence>MDLKFKWNRMESFSALEMYNIIQAREAVFVVEQACAYQEADGADTQSWHLSVLLDGELAAYARVVDPGVKYCEPSIGRVMAVAQYRKLQIGRALVTEAIAFAEAKFPGTGIRIGAQAHLHKFYGSLGFLPVGEIYDEDGIPHIEMLKPPVAVAQN</sequence>
<dbReference type="Proteomes" id="UP000220246">
    <property type="component" value="Unassembled WGS sequence"/>
</dbReference>
<protein>
    <submittedName>
        <fullName evidence="2">GNAT family N-acetyltransferase</fullName>
    </submittedName>
</protein>
<name>A0A2A7UXK9_COMTR</name>
<proteinExistence type="predicted"/>
<evidence type="ECO:0000259" key="1">
    <source>
        <dbReference type="PROSITE" id="PS51186"/>
    </source>
</evidence>
<dbReference type="STRING" id="1219032.GCA_001515545_00676"/>
<dbReference type="GO" id="GO:0016747">
    <property type="term" value="F:acyltransferase activity, transferring groups other than amino-acyl groups"/>
    <property type="evidence" value="ECO:0007669"/>
    <property type="project" value="InterPro"/>
</dbReference>
<dbReference type="Gene3D" id="3.40.630.30">
    <property type="match status" value="1"/>
</dbReference>
<dbReference type="SUPFAM" id="SSF55729">
    <property type="entry name" value="Acyl-CoA N-acyltransferases (Nat)"/>
    <property type="match status" value="1"/>
</dbReference>
<dbReference type="OrthoDB" id="9796171at2"/>
<dbReference type="Pfam" id="PF13673">
    <property type="entry name" value="Acetyltransf_10"/>
    <property type="match status" value="1"/>
</dbReference>
<gene>
    <name evidence="2" type="ORF">CRM82_16600</name>
</gene>
<dbReference type="RefSeq" id="WP_066533497.1">
    <property type="nucleotide sequence ID" value="NZ_DALZQJ010000046.1"/>
</dbReference>
<dbReference type="AlphaFoldDB" id="A0A2A7UXK9"/>
<dbReference type="GeneID" id="80802237"/>
<accession>A0A2A7UXK9</accession>
<dbReference type="InterPro" id="IPR000182">
    <property type="entry name" value="GNAT_dom"/>
</dbReference>